<evidence type="ECO:0000256" key="6">
    <source>
        <dbReference type="ARBA" id="ARBA00023194"/>
    </source>
</evidence>
<name>A0A0H4KFY9_9BACI</name>
<dbReference type="CDD" id="cd19534">
    <property type="entry name" value="E_NRPS"/>
    <property type="match status" value="1"/>
</dbReference>
<dbReference type="InterPro" id="IPR010060">
    <property type="entry name" value="NRPS_synth"/>
</dbReference>
<evidence type="ECO:0000259" key="7">
    <source>
        <dbReference type="PROSITE" id="PS50075"/>
    </source>
</evidence>
<protein>
    <submittedName>
        <fullName evidence="8">Non-ribosomal peptide synthetase</fullName>
    </submittedName>
</protein>
<dbReference type="Gene3D" id="2.30.38.10">
    <property type="entry name" value="Luciferase, Domain 3"/>
    <property type="match status" value="3"/>
</dbReference>
<dbReference type="PROSITE" id="PS00012">
    <property type="entry name" value="PHOSPHOPANTETHEINE"/>
    <property type="match status" value="2"/>
</dbReference>
<dbReference type="Pfam" id="PF00550">
    <property type="entry name" value="PP-binding"/>
    <property type="match status" value="3"/>
</dbReference>
<dbReference type="Gene3D" id="3.40.50.980">
    <property type="match status" value="6"/>
</dbReference>
<organism evidence="8 9">
    <name type="scientific">Priestia filamentosa</name>
    <dbReference type="NCBI Taxonomy" id="1402861"/>
    <lineage>
        <taxon>Bacteria</taxon>
        <taxon>Bacillati</taxon>
        <taxon>Bacillota</taxon>
        <taxon>Bacilli</taxon>
        <taxon>Bacillales</taxon>
        <taxon>Bacillaceae</taxon>
        <taxon>Priestia</taxon>
    </lineage>
</organism>
<dbReference type="InterPro" id="IPR020806">
    <property type="entry name" value="PKS_PP-bd"/>
</dbReference>
<dbReference type="InterPro" id="IPR023213">
    <property type="entry name" value="CAT-like_dom_sf"/>
</dbReference>
<dbReference type="NCBIfam" id="TIGR01733">
    <property type="entry name" value="AA-adenyl-dom"/>
    <property type="match status" value="3"/>
</dbReference>
<dbReference type="InterPro" id="IPR020845">
    <property type="entry name" value="AMP-binding_CS"/>
</dbReference>
<dbReference type="PROSITE" id="PS00455">
    <property type="entry name" value="AMP_BINDING"/>
    <property type="match status" value="3"/>
</dbReference>
<dbReference type="GO" id="GO:0008610">
    <property type="term" value="P:lipid biosynthetic process"/>
    <property type="evidence" value="ECO:0007669"/>
    <property type="project" value="UniProtKB-ARBA"/>
</dbReference>
<dbReference type="PANTHER" id="PTHR45527:SF1">
    <property type="entry name" value="FATTY ACID SYNTHASE"/>
    <property type="match status" value="1"/>
</dbReference>
<comment type="cofactor">
    <cofactor evidence="1">
        <name>pantetheine 4'-phosphate</name>
        <dbReference type="ChEBI" id="CHEBI:47942"/>
    </cofactor>
</comment>
<dbReference type="GO" id="GO:0005829">
    <property type="term" value="C:cytosol"/>
    <property type="evidence" value="ECO:0007669"/>
    <property type="project" value="TreeGrafter"/>
</dbReference>
<dbReference type="NCBIfam" id="NF003417">
    <property type="entry name" value="PRK04813.1"/>
    <property type="match status" value="3"/>
</dbReference>
<dbReference type="CDD" id="cd19543">
    <property type="entry name" value="DCL_NRPS"/>
    <property type="match status" value="1"/>
</dbReference>
<dbReference type="InterPro" id="IPR000873">
    <property type="entry name" value="AMP-dep_synth/lig_dom"/>
</dbReference>
<dbReference type="Pfam" id="PF00668">
    <property type="entry name" value="Condensation"/>
    <property type="match status" value="5"/>
</dbReference>
<sequence length="4076" mass="467948">MTKLEKKNVEDILSLTPTQRGILFHAIKDPESEEYFEQITLDISGEIDLSIFQEAWNIVVKTNEQLRTLFRWENIQEPVQIVLKEHKPEIIFHNFQKCNGEDENKLIENIKNEDIQNKFELTDVPFRIHLCRIEVSTYKMIISHHHILYDGWSNGIILKEFLQAYQNLSTSGQTNFPIKKKYKDFLKYLKKQDVEEQKSFWEEYLKGYNTPIIMGAKKTGSNIARNDYHQSIKLSKSKIEEFTKKHEVTLASFIYTTWGLVLQKYNNTNDVVFGTTLSGRADTFSGVEEIVGLFINTLPLRVKRSSGERAVNLVKSVNKNLFEWERYSKYSLTEIKKCSNLKDVPDLFDSIIVVENYPLDDIVMSQQKNISFNSYSSFEMTNYGLTISVTLSKEYIEIDFTYDARKFESSFTAQLANYFLLIAEQVLQDKILDQIEIISTAEKNEILHKFNNTDRALKSELTISQLIEHQTTKTPHQIAAVYKEHSLTYAELNHLSNALSHTLIRNGVQNGDVVGIMTTPSLDMIVGILAIIKAGAAYMPIDPDFPSERISYMLNDSNSTMLLTNEEDSQKVEYLHAFNHMNVISLNNKNNFSEDTSNPKLTYSLSDLFTVLYTSGTTGNPKGVMVSNKNVINVIEWFGKTYKMDRGKNLLQLTNYIFDPSIEDIFGSLSFGSTLYIADENLMMNPVDFCQYVNDNEINIINFIPTMVKELLLNDCKLPSLKTIILGGEKLENALKNQLLQKGYEVYNNYGPVETTIDALSEKCTEDDVTLGSPIANVKCYIMDKDMNLNPIGIPGELYISGFGVSMGYLNLSSKTEQSFLRNPFQPGELMYKTGDIARWLPNGKVEFLGRADYQVKIRGYRVELNEINSLLLQHEQIENSLVVDITNSRGNKELCAYIVSNDYVVKENIVAYLSERLPAYMIPLHFIHLEKLPLTSIGKIDRTKLPYPLVEKSCEYTSPVNDVEEDLVEIWSSVLGINQRDISTKKSFFELGGDSILSIQVVGRARQKSIEMTVNQIFQHQTISELAKVIHVINKEQYENKELISGEVPLTPIQEWFFNQPLENYNHWNQSIILDVKAPINISYLEKSFVQLTTYHDSLRLRYEKNGEKWKQIYTDNPELSISFHVYDMNNHNLDMDEIVNNLQSSLNIAEGPLLKAAFFDFGKKQKSKLFITAHHLIVDGYSWRVLLEDLQEIYEQLKSNSTVVLPPKSESYKYWSTKLTEYAQSQELENEFNYWNSQISQEINDIPTDMNIGFNTEASSRTVSTLLSKEDTDYLLRGSIQAFNTRIDDILLITLSQTLHKWCGKTLVDLEGHGRNKLLQEHDLSRTVGWFTCVYPILLGDLDKGTKLNQVMKQIKERYRSVPNGGIGYEVLYYLGESLIRDQLISRNRAQISFNYLGQSEQIFKKQNLFEIENVNIGNNREPNSSRSHLLDIECMVIDGRLKIEWKYSTNFHQKETIEELLNSYTFYLEKFIIHSKEKGNIQNTPSDFPLVSLKQEKIDVLNEKFGPLDNVYPLSPVQKSMVFHHLYTPESTVTLEQTVFTINSHLNVPVFKDVWKTILNRHESLRTSYHWEDVEEPLQVIHSNLEVPFEFIDWSEDTHIDHNIRLETMIEDDRKKGFNLDNPPLMRITVIKRGDSLYDVVWTHHHLQLDGWCNSILFTEIGQLYEFYCKGEKIDLGEALPYGEYIKWLRQQDNTKAKEYWENTLKGFNTPVRFNNIFPSKDISETSPSFGTVRHHLSDEIAQRITDFSKRNGVTLNTVIQGSWAILLNRYSEETDIAFGITSSGRPADLKGSENIIGCFMNTLPFRVLLDTNSDVVTWLKKLQKSQAEMREYEYSSLADIRSWVNLPRNSALFDLYESIVIVENYPFDEMLKEGVGSLNVESVRVEEQMDYPIVVYCNLQPELHLKLLYNRHFLNEQEANQILDHLVNILSILIESNVQKINDISMINHDEQSHILTAYNQTDMKYPKNYCYHDLFAIQATERPDATAVIQNRESLTYKELDILSNKLAHKLVRMGIGPDKPVGIYIERSTKMAVCILGILKAGGAFLPIDSDYPSSRVDLMLADANVPVLLSEVNLKQKISDFSGEIVYIDTEWKDIIQESEHLPATKVTPSNLAYVIYTSGSSGKPKGVMMPHEAVVSHSLDMIKRLTLTTNDRVLQFSSISFDISLEQIFSTLASGSCLVFRDKEIWTPIEFSRKCAELDLSVVNLPTSYWGEVTKAWNGNPTIIPKCNLKIVIVGGEQMTAEKVRLWEELPLEDVVLLNAYGPAETAMTSTLYKVSGKGSKSGGLKFIPVGKPLANRRIYILDNHLHLLPQGVKGEIYIGGIPLARGYLNKSVMTKEKFIQDPYYSKRNEKLYKTGDLGRILPDGNIEVLGRKDDQTKIRGHRVNIEEIEATMSAFKETIDSVIVKKQSVNNENYLVMYYVNNGSRNISKTDIQTWLQTKLPEFMVPSFFVKLERFPLNPNGKIDRKMLANMEIVFEDVNKIVEPTNDNERKLVKIWRSILGLENVGVNQNFFEIGGQSLKAITLVSEIQREFGVEVPLKKVFEKPTILELSAYIHNCISDYNSPETLKVLENKEYYEVSSSQKRMYILDYLNRSSTKYNIYGAFILEGTIDKKLIEESFKQLIERHESLRTSFHQMNGHIVQKIHKNVDWDLEHFYLSEEEIDQAIHGFIRPFDLSDSSLFRAAIMEIAPRKCVLMYDMHHIISDGVSVAILMREFSELYKGNILPELSVQYKDFADWQNRIINRGALNNQRNYWLSQYSDEVPLLNLPTDKARAEEFTFKGGHVTFTLENELRVKLDRLAKKKNVTIYSILLSALNIMLSKHSGQEDIVIGTPVAGRSHFQLEHIVGMFVNTLPLRNRPKKDLTIDQFISQVAEQTLNGLENQDFPFEMLVDELNIEHSLNRNPLFDVMFAFENVDAAKVNIDNFIIKPYDSASDTTKFDLELKVTESEAELYCTLEYSQDLFYLETINNMVDHFLNILECISMDSSMKIGDIEVLTDREINVMKIMNHTEMAFSHGKTVKQVFEEKVKNYGDNTAIVTTQGTLSYKELNERANQLAHSLTEMGAGPNKVVSIMAEPSIEMIVGILGIIKAGATYVPIDPHFPEDRVRTIVKSSNSIGLLAQSHILKSHNIPYLVWLLEDENLYSKDKSNLPNRCEPIDNLYIIYTSGTTGVPKGVPVKNRSVMNYISWFTRAGSITQNDKTALLSSFAFDLGYTSLYSSILNGAELHLISRECYSVPINLYNYLANNRIDYIKITPSLFRQLVSDSLLEKSKNFLSLRLLVLGGEKMQLNDIKQFHHVYPKTKIMNHYGPTESTIGSIAKVMDLERDDFATTESIIGVPIDNTQVFILDRNNRNLPIGVWGEICIAGEGLTEGYFNNEQLIKEKFISIPLFGEEKRIYRTGDLGRVTNEGTIEYLGRSDTQVKVRGYRVELNEIEQVLKQYHSVKDAVVIPNSKQDGGNELFAYIVLEDKENEAGIREYLTRRVPYYMLPAVYVKLDNIPLTPNGKLDVKKLPKISKEIMISNDFNSPTDDVEQGILEIWADTLNLNSIGVNDVFFELGGNSLKLMEVTVGIYRKFGVDIPLRESFKAPTIKAMGSYVKNIAQSLYTPLEQIKKRSYYDLSAAQKRMFTINQMDKSGTTYNMPRATLLVGDIEIEKFKLAVDNLIKRHESLRTSFEIVDDEPKQIIHETSKVDINYSVLEEDITFDEYDEDSTVKRLLKDFIKPFDLDTAPLVRMKLIKVAPNEHVFLLDMHHIISDGYSINILINELTKVYEGQNLENKKIQYKDFADWQNKFLNSDEISKQKEYWKKALSGKIPTLSMPTDYPRPEFQNFEGDSYSISSGVDLKQKLEDLCQKYNVTINMLMIASYSILLSKYTNQQENIIGMPILGRTHADIKQVVGMFVNTLPVRNYPKDHMTFESFLNEVKDNLLEIYDHQDYQFDMLLEDLNIKREKGITPIFSTVIAVQETPKDKQMMGDIQLIPIEYHNNISKFDFSLFVTCEKEEILFEIEYSKALFKEETIEKIGQGLFSILETISANEHVKLSEIQVESLIKVNREIENVTFDF</sequence>
<keyword evidence="4" id="KW-0597">Phosphoprotein</keyword>
<evidence type="ECO:0000256" key="2">
    <source>
        <dbReference type="ARBA" id="ARBA00006432"/>
    </source>
</evidence>
<dbReference type="FunFam" id="1.10.1200.10:FF:000005">
    <property type="entry name" value="Nonribosomal peptide synthetase 1"/>
    <property type="match status" value="2"/>
</dbReference>
<dbReference type="RefSeq" id="WP_048896775.1">
    <property type="nucleotide sequence ID" value="NZ_CP011974.1"/>
</dbReference>
<dbReference type="EMBL" id="CP011974">
    <property type="protein sequence ID" value="AKO92520.1"/>
    <property type="molecule type" value="Genomic_DNA"/>
</dbReference>
<dbReference type="SMART" id="SM01294">
    <property type="entry name" value="PKS_PP_betabranch"/>
    <property type="match status" value="1"/>
</dbReference>
<feature type="domain" description="Carrier" evidence="7">
    <location>
        <begin position="3538"/>
        <end position="3613"/>
    </location>
</feature>
<dbReference type="InterPro" id="IPR009081">
    <property type="entry name" value="PP-bd_ACP"/>
</dbReference>
<dbReference type="InterPro" id="IPR001242">
    <property type="entry name" value="Condensation_dom"/>
</dbReference>
<evidence type="ECO:0000256" key="5">
    <source>
        <dbReference type="ARBA" id="ARBA00022737"/>
    </source>
</evidence>
<dbReference type="GO" id="GO:0003824">
    <property type="term" value="F:catalytic activity"/>
    <property type="evidence" value="ECO:0007669"/>
    <property type="project" value="InterPro"/>
</dbReference>
<evidence type="ECO:0000313" key="8">
    <source>
        <dbReference type="EMBL" id="AKO92520.1"/>
    </source>
</evidence>
<keyword evidence="5" id="KW-0677">Repeat</keyword>
<dbReference type="CDD" id="cd05930">
    <property type="entry name" value="A_NRPS"/>
    <property type="match status" value="3"/>
</dbReference>
<dbReference type="CDD" id="cd19531">
    <property type="entry name" value="LCL_NRPS-like"/>
    <property type="match status" value="2"/>
</dbReference>
<evidence type="ECO:0000256" key="1">
    <source>
        <dbReference type="ARBA" id="ARBA00001957"/>
    </source>
</evidence>
<dbReference type="SUPFAM" id="SSF52777">
    <property type="entry name" value="CoA-dependent acyltransferases"/>
    <property type="match status" value="10"/>
</dbReference>
<dbReference type="PROSITE" id="PS50075">
    <property type="entry name" value="CARRIER"/>
    <property type="match status" value="3"/>
</dbReference>
<dbReference type="InterPro" id="IPR010071">
    <property type="entry name" value="AA_adenyl_dom"/>
</dbReference>
<comment type="similarity">
    <text evidence="2">Belongs to the ATP-dependent AMP-binding enzyme family.</text>
</comment>
<dbReference type="Proteomes" id="UP000036202">
    <property type="component" value="Chromosome"/>
</dbReference>
<dbReference type="SUPFAM" id="SSF56801">
    <property type="entry name" value="Acetyl-CoA synthetase-like"/>
    <property type="match status" value="3"/>
</dbReference>
<dbReference type="FunFam" id="3.40.50.980:FF:000001">
    <property type="entry name" value="Non-ribosomal peptide synthetase"/>
    <property type="match status" value="3"/>
</dbReference>
<keyword evidence="6" id="KW-0045">Antibiotic biosynthesis</keyword>
<dbReference type="InterPro" id="IPR036736">
    <property type="entry name" value="ACP-like_sf"/>
</dbReference>
<reference evidence="8 9" key="1">
    <citation type="journal article" date="2015" name="PLoS ONE">
        <title>Genome Sequence of Bacillus endophyticus and Analysis of Its Companion Mechanism in the Ketogulonigenium vulgare-Bacillus Strain Consortium.</title>
        <authorList>
            <person name="Jia N."/>
            <person name="Du J."/>
            <person name="Ding M.Z."/>
            <person name="Gao F."/>
            <person name="Yuan Y.J."/>
        </authorList>
    </citation>
    <scope>NUCLEOTIDE SEQUENCE [LARGE SCALE GENOMIC DNA]</scope>
    <source>
        <strain evidence="8 9">Hbe603</strain>
    </source>
</reference>
<dbReference type="NCBIfam" id="TIGR01720">
    <property type="entry name" value="NRPS-para261"/>
    <property type="match status" value="1"/>
</dbReference>
<dbReference type="GO" id="GO:0031177">
    <property type="term" value="F:phosphopantetheine binding"/>
    <property type="evidence" value="ECO:0007669"/>
    <property type="project" value="InterPro"/>
</dbReference>
<dbReference type="InterPro" id="IPR025110">
    <property type="entry name" value="AMP-bd_C"/>
</dbReference>
<dbReference type="GO" id="GO:0044550">
    <property type="term" value="P:secondary metabolite biosynthetic process"/>
    <property type="evidence" value="ECO:0007669"/>
    <property type="project" value="TreeGrafter"/>
</dbReference>
<dbReference type="GO" id="GO:0043041">
    <property type="term" value="P:amino acid activation for nonribosomal peptide biosynthetic process"/>
    <property type="evidence" value="ECO:0007669"/>
    <property type="project" value="TreeGrafter"/>
</dbReference>
<dbReference type="GO" id="GO:0017000">
    <property type="term" value="P:antibiotic biosynthetic process"/>
    <property type="evidence" value="ECO:0007669"/>
    <property type="project" value="UniProtKB-KW"/>
</dbReference>
<dbReference type="SUPFAM" id="SSF47336">
    <property type="entry name" value="ACP-like"/>
    <property type="match status" value="3"/>
</dbReference>
<proteinExistence type="inferred from homology"/>
<evidence type="ECO:0000256" key="4">
    <source>
        <dbReference type="ARBA" id="ARBA00022553"/>
    </source>
</evidence>
<evidence type="ECO:0000256" key="3">
    <source>
        <dbReference type="ARBA" id="ARBA00022450"/>
    </source>
</evidence>
<dbReference type="SMART" id="SM00823">
    <property type="entry name" value="PKS_PP"/>
    <property type="match status" value="3"/>
</dbReference>
<dbReference type="Pfam" id="PF00501">
    <property type="entry name" value="AMP-binding"/>
    <property type="match status" value="3"/>
</dbReference>
<feature type="domain" description="Carrier" evidence="7">
    <location>
        <begin position="959"/>
        <end position="1035"/>
    </location>
</feature>
<dbReference type="Gene3D" id="3.30.559.30">
    <property type="entry name" value="Nonribosomal peptide synthetase, condensation domain"/>
    <property type="match status" value="5"/>
</dbReference>
<dbReference type="InterPro" id="IPR006162">
    <property type="entry name" value="Ppantetheine_attach_site"/>
</dbReference>
<dbReference type="Gene3D" id="3.30.559.10">
    <property type="entry name" value="Chloramphenicol acetyltransferase-like domain"/>
    <property type="match status" value="5"/>
</dbReference>
<feature type="domain" description="Carrier" evidence="7">
    <location>
        <begin position="2492"/>
        <end position="2567"/>
    </location>
</feature>
<dbReference type="Gene3D" id="3.30.300.30">
    <property type="match status" value="3"/>
</dbReference>
<accession>A0A0H4KFY9</accession>
<dbReference type="OrthoDB" id="9765680at2"/>
<keyword evidence="9" id="KW-1185">Reference proteome</keyword>
<dbReference type="PANTHER" id="PTHR45527">
    <property type="entry name" value="NONRIBOSOMAL PEPTIDE SYNTHETASE"/>
    <property type="match status" value="1"/>
</dbReference>
<dbReference type="InterPro" id="IPR045851">
    <property type="entry name" value="AMP-bd_C_sf"/>
</dbReference>
<keyword evidence="3" id="KW-0596">Phosphopantetheine</keyword>
<evidence type="ECO:0000313" key="9">
    <source>
        <dbReference type="Proteomes" id="UP000036202"/>
    </source>
</evidence>
<dbReference type="Pfam" id="PF13193">
    <property type="entry name" value="AMP-binding_C"/>
    <property type="match status" value="2"/>
</dbReference>
<reference evidence="9" key="2">
    <citation type="submission" date="2015-06" db="EMBL/GenBank/DDBJ databases">
        <title>Genome Sequence of Bacillus endophyticus and Analysis of its Companion Mechanism in the Ketogulonigenium vulgare-Bacillus strain Consortium.</title>
        <authorList>
            <person name="Jia N."/>
            <person name="Du J."/>
            <person name="Ding M.-Z."/>
            <person name="Gao F."/>
            <person name="Yuan Y.-J."/>
        </authorList>
    </citation>
    <scope>NUCLEOTIDE SEQUENCE [LARGE SCALE GENOMIC DNA]</scope>
    <source>
        <strain evidence="9">Hbe603</strain>
    </source>
</reference>
<dbReference type="KEGG" id="beo:BEH_10715"/>
<dbReference type="Gene3D" id="1.10.1200.10">
    <property type="entry name" value="ACP-like"/>
    <property type="match status" value="3"/>
</dbReference>
<dbReference type="PATRIC" id="fig|135735.6.peg.2231"/>
<dbReference type="FunFam" id="3.40.50.12780:FF:000012">
    <property type="entry name" value="Non-ribosomal peptide synthetase"/>
    <property type="match status" value="1"/>
</dbReference>
<gene>
    <name evidence="8" type="ORF">BEH_10715</name>
</gene>